<proteinExistence type="predicted"/>
<accession>A0ABN1FNV6</accession>
<gene>
    <name evidence="3" type="ORF">GCM10010394_25220</name>
</gene>
<keyword evidence="2" id="KW-0472">Membrane</keyword>
<reference evidence="3 4" key="1">
    <citation type="journal article" date="2019" name="Int. J. Syst. Evol. Microbiol.">
        <title>The Global Catalogue of Microorganisms (GCM) 10K type strain sequencing project: providing services to taxonomists for standard genome sequencing and annotation.</title>
        <authorList>
            <consortium name="The Broad Institute Genomics Platform"/>
            <consortium name="The Broad Institute Genome Sequencing Center for Infectious Disease"/>
            <person name="Wu L."/>
            <person name="Ma J."/>
        </authorList>
    </citation>
    <scope>NUCLEOTIDE SEQUENCE [LARGE SCALE GENOMIC DNA]</scope>
    <source>
        <strain evidence="3 4">JCM 5067</strain>
    </source>
</reference>
<dbReference type="InterPro" id="IPR045513">
    <property type="entry name" value="DUF6479"/>
</dbReference>
<protein>
    <submittedName>
        <fullName evidence="3">DUF6479 family protein</fullName>
    </submittedName>
</protein>
<dbReference type="EMBL" id="BAAACA010000014">
    <property type="protein sequence ID" value="GAA0594757.1"/>
    <property type="molecule type" value="Genomic_DNA"/>
</dbReference>
<evidence type="ECO:0000313" key="4">
    <source>
        <dbReference type="Proteomes" id="UP001500668"/>
    </source>
</evidence>
<comment type="caution">
    <text evidence="3">The sequence shown here is derived from an EMBL/GenBank/DDBJ whole genome shotgun (WGS) entry which is preliminary data.</text>
</comment>
<keyword evidence="4" id="KW-1185">Reference proteome</keyword>
<feature type="transmembrane region" description="Helical" evidence="2">
    <location>
        <begin position="14"/>
        <end position="36"/>
    </location>
</feature>
<sequence>MTLRSTELAAGRDLAVGVAPFVVGVIIVALLIALVWRGQQRRRARVPRPEEQPRLPDSGPVGEIVERREPDDVPRDTDRLTPHRLSGFGNSGTRRAGDREEPPADDRDRGGRGPAGG</sequence>
<dbReference type="RefSeq" id="WP_344073535.1">
    <property type="nucleotide sequence ID" value="NZ_BAAACA010000014.1"/>
</dbReference>
<evidence type="ECO:0000256" key="1">
    <source>
        <dbReference type="SAM" id="MobiDB-lite"/>
    </source>
</evidence>
<feature type="compositionally biased region" description="Basic and acidic residues" evidence="1">
    <location>
        <begin position="64"/>
        <end position="81"/>
    </location>
</feature>
<keyword evidence="2" id="KW-1133">Transmembrane helix</keyword>
<feature type="region of interest" description="Disordered" evidence="1">
    <location>
        <begin position="39"/>
        <end position="117"/>
    </location>
</feature>
<organism evidence="3 4">
    <name type="scientific">Streptomyces crystallinus</name>
    <dbReference type="NCBI Taxonomy" id="68191"/>
    <lineage>
        <taxon>Bacteria</taxon>
        <taxon>Bacillati</taxon>
        <taxon>Actinomycetota</taxon>
        <taxon>Actinomycetes</taxon>
        <taxon>Kitasatosporales</taxon>
        <taxon>Streptomycetaceae</taxon>
        <taxon>Streptomyces</taxon>
    </lineage>
</organism>
<name>A0ABN1FNV6_9ACTN</name>
<evidence type="ECO:0000313" key="3">
    <source>
        <dbReference type="EMBL" id="GAA0594757.1"/>
    </source>
</evidence>
<feature type="compositionally biased region" description="Basic and acidic residues" evidence="1">
    <location>
        <begin position="95"/>
        <end position="111"/>
    </location>
</feature>
<dbReference type="Proteomes" id="UP001500668">
    <property type="component" value="Unassembled WGS sequence"/>
</dbReference>
<evidence type="ECO:0000256" key="2">
    <source>
        <dbReference type="SAM" id="Phobius"/>
    </source>
</evidence>
<keyword evidence="2" id="KW-0812">Transmembrane</keyword>
<dbReference type="Pfam" id="PF20087">
    <property type="entry name" value="DUF6479"/>
    <property type="match status" value="1"/>
</dbReference>